<dbReference type="InterPro" id="IPR013783">
    <property type="entry name" value="Ig-like_fold"/>
</dbReference>
<accession>A0A2B4S393</accession>
<dbReference type="Proteomes" id="UP000225706">
    <property type="component" value="Unassembled WGS sequence"/>
</dbReference>
<dbReference type="SMART" id="SM00408">
    <property type="entry name" value="IGc2"/>
    <property type="match status" value="1"/>
</dbReference>
<keyword evidence="4" id="KW-1185">Reference proteome</keyword>
<dbReference type="Gene3D" id="2.60.40.10">
    <property type="entry name" value="Immunoglobulins"/>
    <property type="match status" value="1"/>
</dbReference>
<dbReference type="PROSITE" id="PS50835">
    <property type="entry name" value="IG_LIKE"/>
    <property type="match status" value="1"/>
</dbReference>
<evidence type="ECO:0000259" key="2">
    <source>
        <dbReference type="PROSITE" id="PS50835"/>
    </source>
</evidence>
<dbReference type="Pfam" id="PF13927">
    <property type="entry name" value="Ig_3"/>
    <property type="match status" value="1"/>
</dbReference>
<feature type="domain" description="Ig-like" evidence="2">
    <location>
        <begin position="388"/>
        <end position="469"/>
    </location>
</feature>
<proteinExistence type="predicted"/>
<sequence length="531" mass="59706">MICFKRTAYMKDISDNSSFQPKRFWNFLNRLTNRRPSIPDSVTIDDKVLTTPCTKAEAFNHYFASGFNTGTVLPTDIGTTPYSLININEIILDQKDVPNASLKLDPSKSPRPDFIHPNILKKCASELAPSLCALFDLSLRLGKLSLDWKRSNVVPVLKKGDKSVIFNYRPISLLSVVSKLRERCILDKLIPKLLELLSLKQQGFVPRKSCVTHLLRTLNDGTAIALFADDAKCYRSANDPSGCTNFQHDINKLYDWSLRWGLAYNLDKCVGSSVSKYQIVATPFQENVKLHCTPPSSLPGFRDLSWFLCPDLKLCLSSKEKEQPIAEITNKTSVRVHFSQIFQIDINGTLTIDWALPAFDGIAFLCWVHFHSIGKRKTIIHLKIRESPRVEIKSPETVYVPEGTNLSLVCLAVGWPRPQLTWTRGDEVLLNQTSNGTYIQQNVTLEDGGIYTCSAKNQFGIEYRSVKVIVLGIPGSAPSPPPGESKEEVSFARAVLKVLPLIITLLFIFLVIIILLVIKIKRPDLFDQNRV</sequence>
<evidence type="ECO:0000313" key="4">
    <source>
        <dbReference type="Proteomes" id="UP000225706"/>
    </source>
</evidence>
<dbReference type="PANTHER" id="PTHR47510:SF3">
    <property type="entry name" value="ENDO_EXONUCLEASE_PHOSPHATASE DOMAIN-CONTAINING PROTEIN"/>
    <property type="match status" value="1"/>
</dbReference>
<feature type="transmembrane region" description="Helical" evidence="1">
    <location>
        <begin position="498"/>
        <end position="518"/>
    </location>
</feature>
<dbReference type="AlphaFoldDB" id="A0A2B4S393"/>
<protein>
    <submittedName>
        <fullName evidence="3">Immunoglobulin superfamily member 10</fullName>
    </submittedName>
</protein>
<dbReference type="InterPro" id="IPR003599">
    <property type="entry name" value="Ig_sub"/>
</dbReference>
<dbReference type="SMART" id="SM00409">
    <property type="entry name" value="IG"/>
    <property type="match status" value="1"/>
</dbReference>
<keyword evidence="1" id="KW-0812">Transmembrane</keyword>
<name>A0A2B4S393_STYPI</name>
<dbReference type="PANTHER" id="PTHR47510">
    <property type="entry name" value="REVERSE TRANSCRIPTASE DOMAIN-CONTAINING PROTEIN"/>
    <property type="match status" value="1"/>
</dbReference>
<organism evidence="3 4">
    <name type="scientific">Stylophora pistillata</name>
    <name type="common">Smooth cauliflower coral</name>
    <dbReference type="NCBI Taxonomy" id="50429"/>
    <lineage>
        <taxon>Eukaryota</taxon>
        <taxon>Metazoa</taxon>
        <taxon>Cnidaria</taxon>
        <taxon>Anthozoa</taxon>
        <taxon>Hexacorallia</taxon>
        <taxon>Scleractinia</taxon>
        <taxon>Astrocoeniina</taxon>
        <taxon>Pocilloporidae</taxon>
        <taxon>Stylophora</taxon>
    </lineage>
</organism>
<dbReference type="InterPro" id="IPR036179">
    <property type="entry name" value="Ig-like_dom_sf"/>
</dbReference>
<dbReference type="OrthoDB" id="10012075at2759"/>
<gene>
    <name evidence="3" type="primary">IGSF10</name>
    <name evidence="3" type="ORF">AWC38_SpisGene11057</name>
</gene>
<dbReference type="InterPro" id="IPR007110">
    <property type="entry name" value="Ig-like_dom"/>
</dbReference>
<evidence type="ECO:0000313" key="3">
    <source>
        <dbReference type="EMBL" id="PFX24351.1"/>
    </source>
</evidence>
<keyword evidence="1" id="KW-0472">Membrane</keyword>
<comment type="caution">
    <text evidence="3">The sequence shown here is derived from an EMBL/GenBank/DDBJ whole genome shotgun (WGS) entry which is preliminary data.</text>
</comment>
<reference evidence="4" key="1">
    <citation type="journal article" date="2017" name="bioRxiv">
        <title>Comparative analysis of the genomes of Stylophora pistillata and Acropora digitifera provides evidence for extensive differences between species of corals.</title>
        <authorList>
            <person name="Voolstra C.R."/>
            <person name="Li Y."/>
            <person name="Liew Y.J."/>
            <person name="Baumgarten S."/>
            <person name="Zoccola D."/>
            <person name="Flot J.-F."/>
            <person name="Tambutte S."/>
            <person name="Allemand D."/>
            <person name="Aranda M."/>
        </authorList>
    </citation>
    <scope>NUCLEOTIDE SEQUENCE [LARGE SCALE GENOMIC DNA]</scope>
</reference>
<dbReference type="SUPFAM" id="SSF48726">
    <property type="entry name" value="Immunoglobulin"/>
    <property type="match status" value="1"/>
</dbReference>
<keyword evidence="1" id="KW-1133">Transmembrane helix</keyword>
<evidence type="ECO:0000256" key="1">
    <source>
        <dbReference type="SAM" id="Phobius"/>
    </source>
</evidence>
<dbReference type="InterPro" id="IPR003598">
    <property type="entry name" value="Ig_sub2"/>
</dbReference>
<dbReference type="EMBL" id="LSMT01000179">
    <property type="protein sequence ID" value="PFX24351.1"/>
    <property type="molecule type" value="Genomic_DNA"/>
</dbReference>